<dbReference type="Pfam" id="PF07804">
    <property type="entry name" value="HipA_C"/>
    <property type="match status" value="1"/>
</dbReference>
<dbReference type="CDD" id="cd17808">
    <property type="entry name" value="HipA_Ec_like"/>
    <property type="match status" value="1"/>
</dbReference>
<evidence type="ECO:0000256" key="2">
    <source>
        <dbReference type="ARBA" id="ARBA00022679"/>
    </source>
</evidence>
<dbReference type="EMBL" id="JAWIIV010000021">
    <property type="protein sequence ID" value="MEC4721780.1"/>
    <property type="molecule type" value="Genomic_DNA"/>
</dbReference>
<dbReference type="NCBIfam" id="TIGR03071">
    <property type="entry name" value="couple_hipA"/>
    <property type="match status" value="1"/>
</dbReference>
<evidence type="ECO:0000313" key="7">
    <source>
        <dbReference type="Proteomes" id="UP001352263"/>
    </source>
</evidence>
<comment type="caution">
    <text evidence="6">The sequence shown here is derived from an EMBL/GenBank/DDBJ whole genome shotgun (WGS) entry which is preliminary data.</text>
</comment>
<keyword evidence="7" id="KW-1185">Reference proteome</keyword>
<dbReference type="InterPro" id="IPR017508">
    <property type="entry name" value="HipA_N1"/>
</dbReference>
<dbReference type="InterPro" id="IPR012893">
    <property type="entry name" value="HipA-like_C"/>
</dbReference>
<dbReference type="InterPro" id="IPR052028">
    <property type="entry name" value="HipA_Ser/Thr_kinase"/>
</dbReference>
<dbReference type="Pfam" id="PF13657">
    <property type="entry name" value="Couple_hipA"/>
    <property type="match status" value="1"/>
</dbReference>
<feature type="domain" description="HipA N-terminal subdomain 1" evidence="5">
    <location>
        <begin position="1"/>
        <end position="95"/>
    </location>
</feature>
<evidence type="ECO:0000313" key="6">
    <source>
        <dbReference type="EMBL" id="MEC4721780.1"/>
    </source>
</evidence>
<evidence type="ECO:0000259" key="5">
    <source>
        <dbReference type="Pfam" id="PF13657"/>
    </source>
</evidence>
<dbReference type="PANTHER" id="PTHR37419">
    <property type="entry name" value="SERINE/THREONINE-PROTEIN KINASE TOXIN HIPA"/>
    <property type="match status" value="1"/>
</dbReference>
<feature type="domain" description="HipA-like C-terminal" evidence="4">
    <location>
        <begin position="141"/>
        <end position="391"/>
    </location>
</feature>
<evidence type="ECO:0000259" key="4">
    <source>
        <dbReference type="Pfam" id="PF07804"/>
    </source>
</evidence>
<proteinExistence type="inferred from homology"/>
<comment type="similarity">
    <text evidence="1">Belongs to the HipA Ser/Thr kinase family.</text>
</comment>
<dbReference type="PANTHER" id="PTHR37419:SF1">
    <property type="entry name" value="SERINE_THREONINE-PROTEIN KINASE TOXIN HIPA"/>
    <property type="match status" value="1"/>
</dbReference>
<reference evidence="6 7" key="1">
    <citation type="submission" date="2023-10" db="EMBL/GenBank/DDBJ databases">
        <title>Noviherbaspirillum sp. CPCC 100848 genome assembly.</title>
        <authorList>
            <person name="Li X.Y."/>
            <person name="Fang X.M."/>
        </authorList>
    </citation>
    <scope>NUCLEOTIDE SEQUENCE [LARGE SCALE GENOMIC DNA]</scope>
    <source>
        <strain evidence="6 7">CPCC 100848</strain>
    </source>
</reference>
<accession>A0ABU6JER8</accession>
<sequence length="429" mass="47987">MNGELIGRWTVDRHSHSFTYDSSWLQSERRRSLSLSLPIASSLAIKGDVVKHYFDNLLPDNQRIRQRLGKRFNVKNDTFELLQAIGRDCVGAVQLLGVDDSPVGWDRIDCEPGTEEQLLDFLHAVPSDRRFEVQDDDLFRISIAGAQEKTALTRWNGQWCLPRGATPTTHIIKLPLGLIGGMRRIDASDSVQNEWLCAQIVGALGLPVAGTSIGSFGDQTVLIVERFDRQWMDGGTWIARLPQEDFCQALGIAPESKYERDGGPGMHQCLKLLGGSSDSTDRTMFLLAQLAFYLLAATDGHAKNYSIFLGRGDTYGMTPLYDMLSMWPYFGKAANQFDQRKAGLAMAIRSGNAHYRFQEIQTRHWHQLAMKHGGPAVWNAMLDMIERVDRALAHVEAGLPADFPAHTWETISLGMKEHARRFSAGLNAI</sequence>
<evidence type="ECO:0000256" key="1">
    <source>
        <dbReference type="ARBA" id="ARBA00010164"/>
    </source>
</evidence>
<evidence type="ECO:0000256" key="3">
    <source>
        <dbReference type="ARBA" id="ARBA00022777"/>
    </source>
</evidence>
<protein>
    <submittedName>
        <fullName evidence="6">Type II toxin-antitoxin system HipA family toxin</fullName>
    </submittedName>
</protein>
<organism evidence="6 7">
    <name type="scientific">Noviherbaspirillum album</name>
    <dbReference type="NCBI Taxonomy" id="3080276"/>
    <lineage>
        <taxon>Bacteria</taxon>
        <taxon>Pseudomonadati</taxon>
        <taxon>Pseudomonadota</taxon>
        <taxon>Betaproteobacteria</taxon>
        <taxon>Burkholderiales</taxon>
        <taxon>Oxalobacteraceae</taxon>
        <taxon>Noviherbaspirillum</taxon>
    </lineage>
</organism>
<name>A0ABU6JER8_9BURK</name>
<dbReference type="Proteomes" id="UP001352263">
    <property type="component" value="Unassembled WGS sequence"/>
</dbReference>
<keyword evidence="2" id="KW-0808">Transferase</keyword>
<keyword evidence="3" id="KW-0418">Kinase</keyword>
<gene>
    <name evidence="6" type="ORF">RY831_21660</name>
</gene>